<sequence>MSDELFSVTGKTVLVTGGSRGIGYMIAQGMAARGARVIISSRKADACAQAQRALAEFGDVTAIPADVADPDAATGLIAQVEERFGELHVLINNAGAAWGAPFDEFPLHGWSKVLGVNVVAPFVLVQRARALLEASGSQDDPARVINIGSIDGLRVPEFDNFSYSASKAGIHMLTRHMADELAPRILVNAIAPGPFPTQMLGGAIAENGGEEAARERNPLGRFGTPDDATGMTVFLASRASSYITGAIIPLDGGASTIA</sequence>
<dbReference type="PANTHER" id="PTHR43618">
    <property type="entry name" value="7-ALPHA-HYDROXYSTEROID DEHYDROGENASE"/>
    <property type="match status" value="1"/>
</dbReference>
<dbReference type="Pfam" id="PF13561">
    <property type="entry name" value="adh_short_C2"/>
    <property type="match status" value="1"/>
</dbReference>
<evidence type="ECO:0000313" key="5">
    <source>
        <dbReference type="EMBL" id="MYM18570.1"/>
    </source>
</evidence>
<keyword evidence="6" id="KW-1185">Reference proteome</keyword>
<gene>
    <name evidence="5" type="ORF">GSY69_00890</name>
</gene>
<name>A0A6N9H3F8_9MICO</name>
<keyword evidence="2" id="KW-0521">NADP</keyword>
<dbReference type="Gene3D" id="3.40.50.720">
    <property type="entry name" value="NAD(P)-binding Rossmann-like Domain"/>
    <property type="match status" value="1"/>
</dbReference>
<comment type="similarity">
    <text evidence="1">Belongs to the short-chain dehydrogenases/reductases (SDR) family.</text>
</comment>
<evidence type="ECO:0000256" key="2">
    <source>
        <dbReference type="ARBA" id="ARBA00022857"/>
    </source>
</evidence>
<dbReference type="InterPro" id="IPR036291">
    <property type="entry name" value="NAD(P)-bd_dom_sf"/>
</dbReference>
<comment type="caution">
    <text evidence="5">The sequence shown here is derived from an EMBL/GenBank/DDBJ whole genome shotgun (WGS) entry which is preliminary data.</text>
</comment>
<reference evidence="5 6" key="1">
    <citation type="submission" date="2020-01" db="EMBL/GenBank/DDBJ databases">
        <authorList>
            <person name="Deng T."/>
        </authorList>
    </citation>
    <scope>NUCLEOTIDE SEQUENCE [LARGE SCALE GENOMIC DNA]</scope>
    <source>
        <strain evidence="5 6">5221</strain>
    </source>
</reference>
<dbReference type="PRINTS" id="PR00081">
    <property type="entry name" value="GDHRDH"/>
</dbReference>
<evidence type="ECO:0000256" key="1">
    <source>
        <dbReference type="ARBA" id="ARBA00006484"/>
    </source>
</evidence>
<dbReference type="SMART" id="SM00822">
    <property type="entry name" value="PKS_KR"/>
    <property type="match status" value="1"/>
</dbReference>
<evidence type="ECO:0000313" key="6">
    <source>
        <dbReference type="Proteomes" id="UP000469215"/>
    </source>
</evidence>
<dbReference type="SUPFAM" id="SSF51735">
    <property type="entry name" value="NAD(P)-binding Rossmann-fold domains"/>
    <property type="match status" value="1"/>
</dbReference>
<dbReference type="Proteomes" id="UP000469215">
    <property type="component" value="Unassembled WGS sequence"/>
</dbReference>
<proteinExistence type="inferred from homology"/>
<keyword evidence="3" id="KW-0560">Oxidoreductase</keyword>
<dbReference type="PROSITE" id="PS00061">
    <property type="entry name" value="ADH_SHORT"/>
    <property type="match status" value="1"/>
</dbReference>
<dbReference type="AlphaFoldDB" id="A0A6N9H3F8"/>
<dbReference type="PANTHER" id="PTHR43618:SF12">
    <property type="entry name" value="OXIDOREDUCTASE, SHORT-CHAIN DEHYDROGENASE_REDUCTASE FAMILY (AFU_ORTHOLOGUE AFUA_1G14540)"/>
    <property type="match status" value="1"/>
</dbReference>
<evidence type="ECO:0000259" key="4">
    <source>
        <dbReference type="SMART" id="SM00822"/>
    </source>
</evidence>
<dbReference type="FunFam" id="3.40.50.720:FF:000084">
    <property type="entry name" value="Short-chain dehydrogenase reductase"/>
    <property type="match status" value="1"/>
</dbReference>
<dbReference type="PRINTS" id="PR00080">
    <property type="entry name" value="SDRFAMILY"/>
</dbReference>
<feature type="domain" description="Ketoreductase" evidence="4">
    <location>
        <begin position="11"/>
        <end position="193"/>
    </location>
</feature>
<dbReference type="GO" id="GO:0016491">
    <property type="term" value="F:oxidoreductase activity"/>
    <property type="evidence" value="ECO:0007669"/>
    <property type="project" value="UniProtKB-KW"/>
</dbReference>
<dbReference type="InterPro" id="IPR020904">
    <property type="entry name" value="Sc_DH/Rdtase_CS"/>
</dbReference>
<dbReference type="InterPro" id="IPR002347">
    <property type="entry name" value="SDR_fam"/>
</dbReference>
<dbReference type="EMBL" id="WWEQ01000002">
    <property type="protein sequence ID" value="MYM18570.1"/>
    <property type="molecule type" value="Genomic_DNA"/>
</dbReference>
<organism evidence="5 6">
    <name type="scientific">Brevibacterium rongguiense</name>
    <dbReference type="NCBI Taxonomy" id="2695267"/>
    <lineage>
        <taxon>Bacteria</taxon>
        <taxon>Bacillati</taxon>
        <taxon>Actinomycetota</taxon>
        <taxon>Actinomycetes</taxon>
        <taxon>Micrococcales</taxon>
        <taxon>Brevibacteriaceae</taxon>
        <taxon>Brevibacterium</taxon>
    </lineage>
</organism>
<evidence type="ECO:0000256" key="3">
    <source>
        <dbReference type="ARBA" id="ARBA00023002"/>
    </source>
</evidence>
<dbReference type="InterPro" id="IPR057326">
    <property type="entry name" value="KR_dom"/>
</dbReference>
<accession>A0A6N9H3F8</accession>
<protein>
    <submittedName>
        <fullName evidence="5">SDR family oxidoreductase</fullName>
    </submittedName>
</protein>
<dbReference type="InterPro" id="IPR052178">
    <property type="entry name" value="Sec_Metab_Biosynth_SDR"/>
</dbReference>
<dbReference type="RefSeq" id="WP_160952034.1">
    <property type="nucleotide sequence ID" value="NZ_WWEQ01000002.1"/>
</dbReference>